<keyword evidence="1" id="KW-0812">Transmembrane</keyword>
<evidence type="ECO:0000313" key="2">
    <source>
        <dbReference type="EMBL" id="OAK56278.1"/>
    </source>
</evidence>
<name>A0A177YML9_9NOCA</name>
<feature type="transmembrane region" description="Helical" evidence="1">
    <location>
        <begin position="64"/>
        <end position="86"/>
    </location>
</feature>
<gene>
    <name evidence="2" type="ORF">A3K89_17610</name>
</gene>
<reference evidence="2 3" key="1">
    <citation type="submission" date="2016-03" db="EMBL/GenBank/DDBJ databases">
        <title>Genome sequence of Rhodococcus kyotonensis KB10.</title>
        <authorList>
            <person name="Jeong H."/>
            <person name="Hong C.E."/>
            <person name="Jo S.H."/>
            <person name="Park J.M."/>
        </authorList>
    </citation>
    <scope>NUCLEOTIDE SEQUENCE [LARGE SCALE GENOMIC DNA]</scope>
    <source>
        <strain evidence="2 3">KB10</strain>
    </source>
</reference>
<sequence length="126" mass="13846">MADALDLVDDVDDRIKALLQHTLATCWAAGTPPDCDGNTSDDPRIGAVGDHRSRFLLKYEAKRWWAAGYNLISVPLAAGVLASVGFVLPMSIGAILMSLSAIIVAADAQLLRRRRPRTRRHHRYPN</sequence>
<keyword evidence="1" id="KW-0472">Membrane</keyword>
<keyword evidence="1" id="KW-1133">Transmembrane helix</keyword>
<evidence type="ECO:0008006" key="4">
    <source>
        <dbReference type="Google" id="ProtNLM"/>
    </source>
</evidence>
<dbReference type="Proteomes" id="UP000077519">
    <property type="component" value="Unassembled WGS sequence"/>
</dbReference>
<feature type="transmembrane region" description="Helical" evidence="1">
    <location>
        <begin position="92"/>
        <end position="111"/>
    </location>
</feature>
<evidence type="ECO:0000313" key="3">
    <source>
        <dbReference type="Proteomes" id="UP000077519"/>
    </source>
</evidence>
<keyword evidence="3" id="KW-1185">Reference proteome</keyword>
<protein>
    <recommendedName>
        <fullName evidence="4">Cu+-exporting ATPase</fullName>
    </recommendedName>
</protein>
<proteinExistence type="predicted"/>
<organism evidence="2 3">
    <name type="scientific">Rhodococcoides kyotonense</name>
    <dbReference type="NCBI Taxonomy" id="398843"/>
    <lineage>
        <taxon>Bacteria</taxon>
        <taxon>Bacillati</taxon>
        <taxon>Actinomycetota</taxon>
        <taxon>Actinomycetes</taxon>
        <taxon>Mycobacteriales</taxon>
        <taxon>Nocardiaceae</taxon>
        <taxon>Rhodococcoides</taxon>
    </lineage>
</organism>
<dbReference type="AlphaFoldDB" id="A0A177YML9"/>
<accession>A0A177YML9</accession>
<comment type="caution">
    <text evidence="2">The sequence shown here is derived from an EMBL/GenBank/DDBJ whole genome shotgun (WGS) entry which is preliminary data.</text>
</comment>
<dbReference type="EMBL" id="LVHI01000005">
    <property type="protein sequence ID" value="OAK56278.1"/>
    <property type="molecule type" value="Genomic_DNA"/>
</dbReference>
<evidence type="ECO:0000256" key="1">
    <source>
        <dbReference type="SAM" id="Phobius"/>
    </source>
</evidence>